<name>X1MSN2_9ZZZZ</name>
<reference evidence="1" key="1">
    <citation type="journal article" date="2014" name="Front. Microbiol.">
        <title>High frequency of phylogenetically diverse reductive dehalogenase-homologous genes in deep subseafloor sedimentary metagenomes.</title>
        <authorList>
            <person name="Kawai M."/>
            <person name="Futagami T."/>
            <person name="Toyoda A."/>
            <person name="Takaki Y."/>
            <person name="Nishi S."/>
            <person name="Hori S."/>
            <person name="Arai W."/>
            <person name="Tsubouchi T."/>
            <person name="Morono Y."/>
            <person name="Uchiyama I."/>
            <person name="Ito T."/>
            <person name="Fujiyama A."/>
            <person name="Inagaki F."/>
            <person name="Takami H."/>
        </authorList>
    </citation>
    <scope>NUCLEOTIDE SEQUENCE</scope>
    <source>
        <strain evidence="1">Expedition CK06-06</strain>
    </source>
</reference>
<sequence>MVTYHAHEESVTLPRFIGKGIKYCDFKYPIDPIAGALVKMGFANTEPRDVKGAKVTPIDVLMKLVHHPVDTFLGEDEAAVGRPPTSVSFIVMEIKGAKSGEDVTYKLIRRSATAEENLRLYKKFGTALI</sequence>
<dbReference type="AlphaFoldDB" id="X1MSN2"/>
<proteinExistence type="predicted"/>
<gene>
    <name evidence="1" type="ORF">S06H3_15337</name>
</gene>
<dbReference type="EMBL" id="BARV01007542">
    <property type="protein sequence ID" value="GAI09404.1"/>
    <property type="molecule type" value="Genomic_DNA"/>
</dbReference>
<feature type="non-terminal residue" evidence="1">
    <location>
        <position position="129"/>
    </location>
</feature>
<dbReference type="Gene3D" id="3.30.360.10">
    <property type="entry name" value="Dihydrodipicolinate Reductase, domain 2"/>
    <property type="match status" value="1"/>
</dbReference>
<protein>
    <submittedName>
        <fullName evidence="1">Uncharacterized protein</fullName>
    </submittedName>
</protein>
<evidence type="ECO:0000313" key="1">
    <source>
        <dbReference type="EMBL" id="GAI09404.1"/>
    </source>
</evidence>
<accession>X1MSN2</accession>
<comment type="caution">
    <text evidence="1">The sequence shown here is derived from an EMBL/GenBank/DDBJ whole genome shotgun (WGS) entry which is preliminary data.</text>
</comment>
<organism evidence="1">
    <name type="scientific">marine sediment metagenome</name>
    <dbReference type="NCBI Taxonomy" id="412755"/>
    <lineage>
        <taxon>unclassified sequences</taxon>
        <taxon>metagenomes</taxon>
        <taxon>ecological metagenomes</taxon>
    </lineage>
</organism>